<dbReference type="InterPro" id="IPR022796">
    <property type="entry name" value="Chloroa_b-bind"/>
</dbReference>
<keyword evidence="2" id="KW-0150">Chloroplast</keyword>
<feature type="binding site" evidence="5">
    <location>
        <position position="183"/>
    </location>
    <ligand>
        <name>chlorophyll a</name>
        <dbReference type="ChEBI" id="CHEBI:58416"/>
        <label>1</label>
    </ligand>
</feature>
<feature type="compositionally biased region" description="Low complexity" evidence="6">
    <location>
        <begin position="12"/>
        <end position="49"/>
    </location>
</feature>
<feature type="binding site" evidence="5">
    <location>
        <position position="301"/>
    </location>
    <ligand>
        <name>chlorophyll a</name>
        <dbReference type="ChEBI" id="CHEBI:58416"/>
        <label>1</label>
    </ligand>
</feature>
<name>A0A813DWS6_POLGL</name>
<feature type="binding site" description="axial binding residue" evidence="5">
    <location>
        <position position="188"/>
    </location>
    <ligand>
        <name>chlorophyll b</name>
        <dbReference type="ChEBI" id="CHEBI:61721"/>
        <label>1</label>
    </ligand>
    <ligandPart>
        <name>Mg</name>
        <dbReference type="ChEBI" id="CHEBI:25107"/>
    </ligandPart>
</feature>
<evidence type="ECO:0000313" key="8">
    <source>
        <dbReference type="Proteomes" id="UP000654075"/>
    </source>
</evidence>
<feature type="binding site" evidence="5">
    <location>
        <position position="299"/>
    </location>
    <ligand>
        <name>chlorophyll a</name>
        <dbReference type="ChEBI" id="CHEBI:58416"/>
        <label>1</label>
    </ligand>
</feature>
<protein>
    <submittedName>
        <fullName evidence="7">Uncharacterized protein</fullName>
    </submittedName>
</protein>
<dbReference type="GO" id="GO:0016020">
    <property type="term" value="C:membrane"/>
    <property type="evidence" value="ECO:0007669"/>
    <property type="project" value="InterPro"/>
</dbReference>
<sequence>MAAATGAQAFVSAPSAARSLRSSSSVEGGAVSSRAPAPSAPAQASSPSASPTFFAAAAAGLAAVAATQRPGVERRSGRATCRAAAVPTPTEGAGGRNRWPPGGRKELELGAPTELAEVAAARKEIEAAVKLEKAAKAALPVAIPFLGAPAYRSFVFNVPGDSGFDPAGLAKDLETFTSMREAEIKHARLAMLATVGWPIAELKSKGLAEAWGMRDDLLPNGQVPSVLNGGLFDDAPIPISLGVFFLLAAIIDVKKAPGSQPGFYGFDPLNLKGFRLPFWPFVGALPKGRQWMGDAELKNGRLAMVAITAFAFQEFVTKVPVVQETPYLFYVQNFMPLTS</sequence>
<comment type="subcellular location">
    <subcellularLocation>
        <location evidence="1">Plastid</location>
        <location evidence="1">Chloroplast</location>
    </subcellularLocation>
</comment>
<feature type="binding site" evidence="5">
    <location>
        <position position="296"/>
    </location>
    <ligand>
        <name>chlorophyll a</name>
        <dbReference type="ChEBI" id="CHEBI:58416"/>
        <label>1</label>
    </ligand>
</feature>
<evidence type="ECO:0000313" key="7">
    <source>
        <dbReference type="EMBL" id="CAE8593138.1"/>
    </source>
</evidence>
<dbReference type="GO" id="GO:0009507">
    <property type="term" value="C:chloroplast"/>
    <property type="evidence" value="ECO:0007669"/>
    <property type="project" value="UniProtKB-SubCell"/>
</dbReference>
<dbReference type="Proteomes" id="UP000654075">
    <property type="component" value="Unassembled WGS sequence"/>
</dbReference>
<dbReference type="EMBL" id="CAJNNV010006136">
    <property type="protein sequence ID" value="CAE8593138.1"/>
    <property type="molecule type" value="Genomic_DNA"/>
</dbReference>
<dbReference type="PANTHER" id="PTHR21649">
    <property type="entry name" value="CHLOROPHYLL A/B BINDING PROTEIN"/>
    <property type="match status" value="1"/>
</dbReference>
<dbReference type="Gene3D" id="1.10.3460.10">
    <property type="entry name" value="Chlorophyll a/b binding protein domain"/>
    <property type="match status" value="1"/>
</dbReference>
<feature type="region of interest" description="Disordered" evidence="6">
    <location>
        <begin position="68"/>
        <end position="104"/>
    </location>
</feature>
<feature type="region of interest" description="Disordered" evidence="6">
    <location>
        <begin position="1"/>
        <end position="49"/>
    </location>
</feature>
<keyword evidence="4" id="KW-0934">Plastid</keyword>
<dbReference type="OrthoDB" id="423598at2759"/>
<keyword evidence="3" id="KW-0602">Photosynthesis</keyword>
<keyword evidence="5" id="KW-0148">Chlorophyll</keyword>
<accession>A0A813DWS6</accession>
<comment type="caution">
    <text evidence="7">The sequence shown here is derived from an EMBL/GenBank/DDBJ whole genome shotgun (WGS) entry which is preliminary data.</text>
</comment>
<dbReference type="AlphaFoldDB" id="A0A813DWS6"/>
<reference evidence="7" key="1">
    <citation type="submission" date="2021-02" db="EMBL/GenBank/DDBJ databases">
        <authorList>
            <person name="Dougan E. K."/>
            <person name="Rhodes N."/>
            <person name="Thang M."/>
            <person name="Chan C."/>
        </authorList>
    </citation>
    <scope>NUCLEOTIDE SEQUENCE</scope>
</reference>
<dbReference type="InterPro" id="IPR001344">
    <property type="entry name" value="Chloro_AB-bd_pln"/>
</dbReference>
<evidence type="ECO:0000256" key="5">
    <source>
        <dbReference type="PIRSR" id="PIRSR601344-1"/>
    </source>
</evidence>
<feature type="binding site" evidence="5">
    <location>
        <position position="186"/>
    </location>
    <ligand>
        <name>chlorophyll a</name>
        <dbReference type="ChEBI" id="CHEBI:58416"/>
        <label>1</label>
    </ligand>
</feature>
<proteinExistence type="predicted"/>
<dbReference type="Pfam" id="PF00504">
    <property type="entry name" value="Chloroa_b-bind"/>
    <property type="match status" value="1"/>
</dbReference>
<evidence type="ECO:0000256" key="6">
    <source>
        <dbReference type="SAM" id="MobiDB-lite"/>
    </source>
</evidence>
<organism evidence="7 8">
    <name type="scientific">Polarella glacialis</name>
    <name type="common">Dinoflagellate</name>
    <dbReference type="NCBI Taxonomy" id="89957"/>
    <lineage>
        <taxon>Eukaryota</taxon>
        <taxon>Sar</taxon>
        <taxon>Alveolata</taxon>
        <taxon>Dinophyceae</taxon>
        <taxon>Suessiales</taxon>
        <taxon>Suessiaceae</taxon>
        <taxon>Polarella</taxon>
    </lineage>
</organism>
<keyword evidence="5" id="KW-0157">Chromophore</keyword>
<gene>
    <name evidence="7" type="ORF">PGLA1383_LOCUS11750</name>
</gene>
<evidence type="ECO:0000256" key="3">
    <source>
        <dbReference type="ARBA" id="ARBA00022531"/>
    </source>
</evidence>
<dbReference type="GO" id="GO:0016168">
    <property type="term" value="F:chlorophyll binding"/>
    <property type="evidence" value="ECO:0007669"/>
    <property type="project" value="UniProtKB-KW"/>
</dbReference>
<feature type="binding site" evidence="5">
    <location>
        <position position="313"/>
    </location>
    <ligand>
        <name>chlorophyll a</name>
        <dbReference type="ChEBI" id="CHEBI:58416"/>
        <label>1</label>
    </ligand>
</feature>
<evidence type="ECO:0000256" key="1">
    <source>
        <dbReference type="ARBA" id="ARBA00004229"/>
    </source>
</evidence>
<evidence type="ECO:0000256" key="2">
    <source>
        <dbReference type="ARBA" id="ARBA00022528"/>
    </source>
</evidence>
<keyword evidence="8" id="KW-1185">Reference proteome</keyword>
<evidence type="ECO:0000256" key="4">
    <source>
        <dbReference type="ARBA" id="ARBA00022640"/>
    </source>
</evidence>
<dbReference type="SUPFAM" id="SSF103511">
    <property type="entry name" value="Chlorophyll a-b binding protein"/>
    <property type="match status" value="1"/>
</dbReference>
<dbReference type="GO" id="GO:0009765">
    <property type="term" value="P:photosynthesis, light harvesting"/>
    <property type="evidence" value="ECO:0007669"/>
    <property type="project" value="InterPro"/>
</dbReference>